<comment type="caution">
    <text evidence="1">The sequence shown here is derived from an EMBL/GenBank/DDBJ whole genome shotgun (WGS) entry which is preliminary data.</text>
</comment>
<evidence type="ECO:0000313" key="2">
    <source>
        <dbReference type="Proteomes" id="UP001295423"/>
    </source>
</evidence>
<evidence type="ECO:0000313" key="1">
    <source>
        <dbReference type="EMBL" id="CAJ1967732.1"/>
    </source>
</evidence>
<keyword evidence="2" id="KW-1185">Reference proteome</keyword>
<gene>
    <name evidence="1" type="ORF">CYCCA115_LOCUS22910</name>
</gene>
<sequence length="125" mass="14112">MFGIPSMTPVMGPFPLEDTFGMGPAACLLRRSLDPGRNKAIIQFATAPRFRSAYSNAYHASKSVEHISSMAYESNKFYTTTCPTYGYWFGRFILGCHKRMGDKVVQDYALSRKIFVELLKHLEGD</sequence>
<protein>
    <submittedName>
        <fullName evidence="1">Uncharacterized protein</fullName>
    </submittedName>
</protein>
<dbReference type="AlphaFoldDB" id="A0AAD2GBJ2"/>
<accession>A0AAD2GBJ2</accession>
<dbReference type="EMBL" id="CAKOGP040002345">
    <property type="protein sequence ID" value="CAJ1967732.1"/>
    <property type="molecule type" value="Genomic_DNA"/>
</dbReference>
<name>A0AAD2GBJ2_9STRA</name>
<reference evidence="1" key="1">
    <citation type="submission" date="2023-08" db="EMBL/GenBank/DDBJ databases">
        <authorList>
            <person name="Audoor S."/>
            <person name="Bilcke G."/>
        </authorList>
    </citation>
    <scope>NUCLEOTIDE SEQUENCE</scope>
</reference>
<dbReference type="Proteomes" id="UP001295423">
    <property type="component" value="Unassembled WGS sequence"/>
</dbReference>
<organism evidence="1 2">
    <name type="scientific">Cylindrotheca closterium</name>
    <dbReference type="NCBI Taxonomy" id="2856"/>
    <lineage>
        <taxon>Eukaryota</taxon>
        <taxon>Sar</taxon>
        <taxon>Stramenopiles</taxon>
        <taxon>Ochrophyta</taxon>
        <taxon>Bacillariophyta</taxon>
        <taxon>Bacillariophyceae</taxon>
        <taxon>Bacillariophycidae</taxon>
        <taxon>Bacillariales</taxon>
        <taxon>Bacillariaceae</taxon>
        <taxon>Cylindrotheca</taxon>
    </lineage>
</organism>
<proteinExistence type="predicted"/>